<dbReference type="GO" id="GO:0003723">
    <property type="term" value="F:RNA binding"/>
    <property type="evidence" value="ECO:0007669"/>
    <property type="project" value="UniProtKB-UniRule"/>
</dbReference>
<evidence type="ECO:0000256" key="5">
    <source>
        <dbReference type="ARBA" id="ARBA00023187"/>
    </source>
</evidence>
<dbReference type="Gene3D" id="1.25.40.10">
    <property type="entry name" value="Tetratricopeptide repeat domain"/>
    <property type="match status" value="1"/>
</dbReference>
<dbReference type="FunFam" id="3.30.70.330:FF:000229">
    <property type="entry name" value="Squamous cell carcinoma antigen recognized by T-cells 3"/>
    <property type="match status" value="1"/>
</dbReference>
<evidence type="ECO:0000259" key="9">
    <source>
        <dbReference type="PROSITE" id="PS50102"/>
    </source>
</evidence>
<dbReference type="FunFam" id="1.25.40.10:FF:000098">
    <property type="entry name" value="Squamous cell carcinoma antigen recognized by T-cells 3"/>
    <property type="match status" value="1"/>
</dbReference>
<dbReference type="InterPro" id="IPR034217">
    <property type="entry name" value="SART3_RRM1"/>
</dbReference>
<dbReference type="Gene3D" id="3.30.70.330">
    <property type="match status" value="2"/>
</dbReference>
<dbReference type="Proteomes" id="UP000429181">
    <property type="component" value="Chromosome 17"/>
</dbReference>
<dbReference type="Pfam" id="PF23240">
    <property type="entry name" value="HAT_PRP39_N"/>
    <property type="match status" value="1"/>
</dbReference>
<evidence type="ECO:0000256" key="8">
    <source>
        <dbReference type="SAM" id="MobiDB-lite"/>
    </source>
</evidence>
<reference evidence="10 11" key="1">
    <citation type="submission" date="2018-11" db="EMBL/GenBank/DDBJ databases">
        <title>Haplotype-resolved cattle genomes.</title>
        <authorList>
            <person name="Low W.Y."/>
            <person name="Tearle R."/>
            <person name="Bickhart D.M."/>
            <person name="Rosen B.D."/>
            <person name="Koren S."/>
            <person name="Rhie A."/>
            <person name="Hiendleder S."/>
            <person name="Phillippy A.M."/>
            <person name="Smith T.P.L."/>
            <person name="Williams J.L."/>
        </authorList>
    </citation>
    <scope>NUCLEOTIDE SEQUENCE [LARGE SCALE GENOMIC DNA]</scope>
</reference>
<dbReference type="InterPro" id="IPR003107">
    <property type="entry name" value="HAT"/>
</dbReference>
<evidence type="ECO:0000256" key="6">
    <source>
        <dbReference type="ARBA" id="ARBA00023242"/>
    </source>
</evidence>
<evidence type="ECO:0000256" key="2">
    <source>
        <dbReference type="ARBA" id="ARBA00022664"/>
    </source>
</evidence>
<keyword evidence="3" id="KW-0677">Repeat</keyword>
<keyword evidence="2" id="KW-0507">mRNA processing</keyword>
<dbReference type="GO" id="GO:0008380">
    <property type="term" value="P:RNA splicing"/>
    <property type="evidence" value="ECO:0007669"/>
    <property type="project" value="UniProtKB-KW"/>
</dbReference>
<feature type="region of interest" description="Disordered" evidence="8">
    <location>
        <begin position="554"/>
        <end position="650"/>
    </location>
</feature>
<protein>
    <submittedName>
        <fullName evidence="10">Spliceosome associated factor 3, U4/U6 recycling protein</fullName>
    </submittedName>
</protein>
<dbReference type="FunFam" id="3.30.70.330:FF:000271">
    <property type="entry name" value="squamous cell carcinoma antigen recognized by T-cells 3"/>
    <property type="match status" value="1"/>
</dbReference>
<dbReference type="Pfam" id="PF05391">
    <property type="entry name" value="Lsm_interact"/>
    <property type="match status" value="1"/>
</dbReference>
<dbReference type="GO" id="GO:0006397">
    <property type="term" value="P:mRNA processing"/>
    <property type="evidence" value="ECO:0007669"/>
    <property type="project" value="UniProtKB-KW"/>
</dbReference>
<dbReference type="SUPFAM" id="SSF48452">
    <property type="entry name" value="TPR-like"/>
    <property type="match status" value="1"/>
</dbReference>
<evidence type="ECO:0000256" key="1">
    <source>
        <dbReference type="ARBA" id="ARBA00004123"/>
    </source>
</evidence>
<keyword evidence="4 7" id="KW-0694">RNA-binding</keyword>
<dbReference type="Pfam" id="PF16605">
    <property type="entry name" value="LSM_int_assoc"/>
    <property type="match status" value="1"/>
</dbReference>
<dbReference type="SMART" id="SM00386">
    <property type="entry name" value="HAT"/>
    <property type="match status" value="6"/>
</dbReference>
<comment type="subcellular location">
    <subcellularLocation>
        <location evidence="1">Nucleus</location>
    </subcellularLocation>
</comment>
<dbReference type="Pfam" id="PF00076">
    <property type="entry name" value="RRM_1"/>
    <property type="match status" value="2"/>
</dbReference>
<evidence type="ECO:0000256" key="4">
    <source>
        <dbReference type="ARBA" id="ARBA00022884"/>
    </source>
</evidence>
<feature type="domain" description="RRM" evidence="9">
    <location>
        <begin position="765"/>
        <end position="842"/>
    </location>
</feature>
<feature type="compositionally biased region" description="Low complexity" evidence="8">
    <location>
        <begin position="1"/>
        <end position="13"/>
    </location>
</feature>
<dbReference type="InterPro" id="IPR008669">
    <property type="entry name" value="LSM_interact"/>
</dbReference>
<dbReference type="SMART" id="SM00360">
    <property type="entry name" value="RRM"/>
    <property type="match status" value="2"/>
</dbReference>
<feature type="compositionally biased region" description="Acidic residues" evidence="8">
    <location>
        <begin position="591"/>
        <end position="603"/>
    </location>
</feature>
<dbReference type="PANTHER" id="PTHR17204:SF25">
    <property type="entry name" value="RRM DOMAIN-CONTAINING PROTEIN"/>
    <property type="match status" value="1"/>
</dbReference>
<feature type="region of interest" description="Disordered" evidence="8">
    <location>
        <begin position="1"/>
        <end position="36"/>
    </location>
</feature>
<name>A0A4W2HBC8_BOBOX</name>
<evidence type="ECO:0000256" key="7">
    <source>
        <dbReference type="PROSITE-ProRule" id="PRU00176"/>
    </source>
</evidence>
<dbReference type="PANTHER" id="PTHR17204">
    <property type="entry name" value="PRE-MRNA PROCESSING PROTEIN PRP39-RELATED"/>
    <property type="match status" value="1"/>
</dbReference>
<dbReference type="InterPro" id="IPR012677">
    <property type="entry name" value="Nucleotide-bd_a/b_plait_sf"/>
</dbReference>
<accession>A0A4W2HBC8</accession>
<dbReference type="InterPro" id="IPR000504">
    <property type="entry name" value="RRM_dom"/>
</dbReference>
<dbReference type="Pfam" id="PF23241">
    <property type="entry name" value="HAT_PRP39_C"/>
    <property type="match status" value="1"/>
</dbReference>
<dbReference type="AlphaFoldDB" id="A0A4W2HBC8"/>
<evidence type="ECO:0000256" key="3">
    <source>
        <dbReference type="ARBA" id="ARBA00022737"/>
    </source>
</evidence>
<organism evidence="10 11">
    <name type="scientific">Bos indicus x Bos taurus</name>
    <name type="common">Hybrid cattle</name>
    <dbReference type="NCBI Taxonomy" id="30522"/>
    <lineage>
        <taxon>Eukaryota</taxon>
        <taxon>Metazoa</taxon>
        <taxon>Chordata</taxon>
        <taxon>Craniata</taxon>
        <taxon>Vertebrata</taxon>
        <taxon>Euteleostomi</taxon>
        <taxon>Mammalia</taxon>
        <taxon>Eutheria</taxon>
        <taxon>Laurasiatheria</taxon>
        <taxon>Artiodactyla</taxon>
        <taxon>Ruminantia</taxon>
        <taxon>Pecora</taxon>
        <taxon>Bovidae</taxon>
        <taxon>Bovinae</taxon>
        <taxon>Bos</taxon>
    </lineage>
</organism>
<evidence type="ECO:0000313" key="11">
    <source>
        <dbReference type="Proteomes" id="UP000429181"/>
    </source>
</evidence>
<reference evidence="10" key="2">
    <citation type="submission" date="2025-08" db="UniProtKB">
        <authorList>
            <consortium name="Ensembl"/>
        </authorList>
    </citation>
    <scope>IDENTIFICATION</scope>
</reference>
<dbReference type="SUPFAM" id="SSF54928">
    <property type="entry name" value="RNA-binding domain, RBD"/>
    <property type="match status" value="2"/>
</dbReference>
<feature type="domain" description="RRM" evidence="9">
    <location>
        <begin position="668"/>
        <end position="746"/>
    </location>
</feature>
<keyword evidence="6" id="KW-0539">Nucleus</keyword>
<evidence type="ECO:0000313" key="10">
    <source>
        <dbReference type="Ensembl" id="ENSBIXP00005027510.1"/>
    </source>
</evidence>
<dbReference type="InterPro" id="IPR059164">
    <property type="entry name" value="HAT_PRP39_C"/>
</dbReference>
<dbReference type="GO" id="GO:0005634">
    <property type="term" value="C:nucleus"/>
    <property type="evidence" value="ECO:0007669"/>
    <property type="project" value="UniProtKB-SubCell"/>
</dbReference>
<sequence length="921" mass="104558">MATAAAASASEAEAEPKAGPEAEGEQDEAKAARARRKVLPRAVAAATYKTMGPEWDQQEEGVSESDGDEEYAMASSAESSPGEYEWGYDEEEKNQLEIERLEEQLSINVYDYNCHVDLIRLLRLEGELTKVRMARQKMSEIFPLTEELWLEWLHDEISMAMDGLDREHVYDLFERAVKDYICPNIWLEYGQYSVGGIGQKGGLEKVRSVFERALSSVGLHMTKGLAIWEAYREFESAIVEAARLEKVHSLFRRQLAIPLYDMEATFAEYEEWSEDPIPESVIQSYNKALQQLEKYKPYEEALLQAEAPRLAEYQAYIDFEMKIGDPARIQLIFERALVENCLVPDLWIRYSQYLDRQLKVKDLVLSAHSRAVRNCPWTVALWSRYLLALERHGVEHRVISDSSKELEELRSAFARALEYLKQEVEERFSESGDPSCLIMQNWARIEARLCNNMQKARELWDSIMTRGNAKFANMWLEYYNLERAHGDTQHCRKALHRAVQCTSDYPEHVCEVLLTMERTEGTLEDWDIAVQKTETRLARVNEQRIKAAEKEAALAQQEEEKVEQRKRARAEKKALKKKKKTRGADKHRADEDDEKEWGDDEEEQPSKRRRVENSVPPAGEAEPGSEADFSGSSAPAATEPPSELKEVRVGARRRDVPKVLHDSSKDGVTVFVSNLPYGLGEPAATLRPLFEACGDVVEVRPIFSNRGDFRGYCYVEFREEAAALQALQLDRQSVEGRPMFVSPCVDKSKNPDFKVFRYSTALEKHKLFVSGLPFSCTKEELEEICKAHGTVKDIRLVTNRAGKPKGLAYVEYENESQASQAVLKMDGMTIRENVIKVAISNPPQRKVPEKLEARKAPGSALLPRQVYGARGKGRTQLSLLPRALQRPSAATAQAENGPATPATTEAPKMSNADFAKLLLRK</sequence>
<dbReference type="CDD" id="cd12392">
    <property type="entry name" value="RRM2_SART3"/>
    <property type="match status" value="1"/>
</dbReference>
<feature type="compositionally biased region" description="Basic residues" evidence="8">
    <location>
        <begin position="566"/>
        <end position="581"/>
    </location>
</feature>
<feature type="compositionally biased region" description="Basic and acidic residues" evidence="8">
    <location>
        <begin position="554"/>
        <end position="565"/>
    </location>
</feature>
<keyword evidence="5" id="KW-0508">mRNA splicing</keyword>
<gene>
    <name evidence="10" type="primary">SART3</name>
</gene>
<feature type="compositionally biased region" description="Acidic residues" evidence="8">
    <location>
        <begin position="56"/>
        <end position="71"/>
    </location>
</feature>
<dbReference type="Ensembl" id="ENSBIXT00005054778.1">
    <property type="protein sequence ID" value="ENSBIXP00005027510.1"/>
    <property type="gene ID" value="ENSBIXG00005030538.1"/>
</dbReference>
<dbReference type="CDD" id="cd12391">
    <property type="entry name" value="RRM1_SART3"/>
    <property type="match status" value="1"/>
</dbReference>
<feature type="region of interest" description="Disordered" evidence="8">
    <location>
        <begin position="884"/>
        <end position="912"/>
    </location>
</feature>
<dbReference type="InterPro" id="IPR034218">
    <property type="entry name" value="SART3_RRM2"/>
</dbReference>
<feature type="region of interest" description="Disordered" evidence="8">
    <location>
        <begin position="48"/>
        <end position="88"/>
    </location>
</feature>
<dbReference type="GeneTree" id="ENSGT00900000141107"/>
<dbReference type="PROSITE" id="PS50102">
    <property type="entry name" value="RRM"/>
    <property type="match status" value="2"/>
</dbReference>
<dbReference type="InterPro" id="IPR011990">
    <property type="entry name" value="TPR-like_helical_dom_sf"/>
</dbReference>
<dbReference type="InterPro" id="IPR035979">
    <property type="entry name" value="RBD_domain_sf"/>
</dbReference>
<proteinExistence type="predicted"/>